<dbReference type="Proteomes" id="UP000048908">
    <property type="component" value="Unassembled WGS sequence"/>
</dbReference>
<feature type="domain" description="PAS" evidence="1">
    <location>
        <begin position="268"/>
        <end position="338"/>
    </location>
</feature>
<evidence type="ECO:0000313" key="2">
    <source>
        <dbReference type="EMBL" id="CTQ32457.1"/>
    </source>
</evidence>
<dbReference type="EMBL" id="CXPG01000014">
    <property type="protein sequence ID" value="CTQ32457.1"/>
    <property type="molecule type" value="Genomic_DNA"/>
</dbReference>
<dbReference type="InterPro" id="IPR000014">
    <property type="entry name" value="PAS"/>
</dbReference>
<name>A0A0M6XPC1_9RHOB</name>
<keyword evidence="2" id="KW-0808">Transferase</keyword>
<dbReference type="EC" id="2.7.13.3" evidence="2"/>
<dbReference type="CDD" id="cd00130">
    <property type="entry name" value="PAS"/>
    <property type="match status" value="1"/>
</dbReference>
<sequence>MSSALEILVPVLGGFLAAAGALLAVLWLAPGGRAVRPPLDSDSLSEPRQFLFRNGYLTEHSQNVSFLLPDPIDHLRAWDDLVDALSDIGDGVAAAFAALRDAGQPFRLTGAFGRDRVVVLGLRDGPEMRITVSTAEERQGSLRIDLPSLRAMETEMSMLARAGDSNPALSWAIDAEGRVIWSNAAYLDLVGRCAGPDAARGWPLHALFPDTGSGQPDRSRRKARGRDGQEFWFDVTTTAADADGMRHGHAIPLDAVIKAEDSLRTFIQTLTKSFAFLPSGLAIFDRQGQLALFNPALMDMTGLDGAWLSRRPRLADFFDALRDRQKLPEPRDYKTWRDSLTDIARTGSQGTYTETWSIADGTVYRVTGRPQGDGAVTLMLEDVSADVRADRTHRTEREMLGGLLDGLDDGVIAFDAEGHRLFCNDAARRLWFGEDGDAMLPATLDGCIAFWKTVAAPTPAWGELRGFLLSPERERAEWSETVRRPGQPDLDLRIAPLPGNRIALFFRPDVAGSAHLPDARPLSRLHA</sequence>
<dbReference type="SMART" id="SM00091">
    <property type="entry name" value="PAS"/>
    <property type="match status" value="3"/>
</dbReference>
<dbReference type="InterPro" id="IPR035965">
    <property type="entry name" value="PAS-like_dom_sf"/>
</dbReference>
<dbReference type="AlphaFoldDB" id="A0A0M6XPC1"/>
<dbReference type="Pfam" id="PF12860">
    <property type="entry name" value="PAS_7"/>
    <property type="match status" value="1"/>
</dbReference>
<dbReference type="GO" id="GO:0004673">
    <property type="term" value="F:protein histidine kinase activity"/>
    <property type="evidence" value="ECO:0007669"/>
    <property type="project" value="UniProtKB-EC"/>
</dbReference>
<accession>A0A0M6XPC1</accession>
<proteinExistence type="predicted"/>
<dbReference type="SUPFAM" id="SSF55785">
    <property type="entry name" value="PYP-like sensor domain (PAS domain)"/>
    <property type="match status" value="3"/>
</dbReference>
<reference evidence="2 3" key="1">
    <citation type="submission" date="2015-07" db="EMBL/GenBank/DDBJ databases">
        <authorList>
            <person name="Noorani M."/>
        </authorList>
    </citation>
    <scope>NUCLEOTIDE SEQUENCE [LARGE SCALE GENOMIC DNA]</scope>
    <source>
        <strain evidence="2 3">CECT 5088</strain>
    </source>
</reference>
<dbReference type="OrthoDB" id="9797304at2"/>
<keyword evidence="3" id="KW-1185">Reference proteome</keyword>
<evidence type="ECO:0000313" key="3">
    <source>
        <dbReference type="Proteomes" id="UP000048908"/>
    </source>
</evidence>
<dbReference type="RefSeq" id="WP_055681915.1">
    <property type="nucleotide sequence ID" value="NZ_CXPG01000014.1"/>
</dbReference>
<protein>
    <submittedName>
        <fullName evidence="2">Sensor protein DivL</fullName>
        <ecNumber evidence="2">2.7.13.3</ecNumber>
    </submittedName>
</protein>
<dbReference type="STRING" id="282197.SAMN04488517_101392"/>
<dbReference type="Gene3D" id="3.30.450.20">
    <property type="entry name" value="PAS domain"/>
    <property type="match status" value="1"/>
</dbReference>
<feature type="domain" description="PAS" evidence="1">
    <location>
        <begin position="398"/>
        <end position="463"/>
    </location>
</feature>
<feature type="domain" description="PAS" evidence="1">
    <location>
        <begin position="157"/>
        <end position="225"/>
    </location>
</feature>
<evidence type="ECO:0000259" key="1">
    <source>
        <dbReference type="SMART" id="SM00091"/>
    </source>
</evidence>
<gene>
    <name evidence="2" type="primary">divL</name>
    <name evidence="2" type="ORF">JAN5088_01228</name>
</gene>
<organism evidence="2 3">
    <name type="scientific">Jannaschia rubra</name>
    <dbReference type="NCBI Taxonomy" id="282197"/>
    <lineage>
        <taxon>Bacteria</taxon>
        <taxon>Pseudomonadati</taxon>
        <taxon>Pseudomonadota</taxon>
        <taxon>Alphaproteobacteria</taxon>
        <taxon>Rhodobacterales</taxon>
        <taxon>Roseobacteraceae</taxon>
        <taxon>Jannaschia</taxon>
    </lineage>
</organism>